<dbReference type="Gene3D" id="1.25.40.10">
    <property type="entry name" value="Tetratricopeptide repeat domain"/>
    <property type="match status" value="1"/>
</dbReference>
<dbReference type="InterPro" id="IPR019734">
    <property type="entry name" value="TPR_rpt"/>
</dbReference>
<dbReference type="SMART" id="SM00028">
    <property type="entry name" value="TPR"/>
    <property type="match status" value="4"/>
</dbReference>
<evidence type="ECO:0000256" key="1">
    <source>
        <dbReference type="PROSITE-ProRule" id="PRU00339"/>
    </source>
</evidence>
<dbReference type="GO" id="GO:0009307">
    <property type="term" value="P:DNA restriction-modification system"/>
    <property type="evidence" value="ECO:0007669"/>
    <property type="project" value="InterPro"/>
</dbReference>
<dbReference type="SUPFAM" id="SSF52980">
    <property type="entry name" value="Restriction endonuclease-like"/>
    <property type="match status" value="1"/>
</dbReference>
<dbReference type="Gene3D" id="3.40.1350.10">
    <property type="match status" value="1"/>
</dbReference>
<dbReference type="EMBL" id="CP001661">
    <property type="protein sequence ID" value="ACT18802.1"/>
    <property type="molecule type" value="Genomic_DNA"/>
</dbReference>
<name>C6E1F4_GEOSM</name>
<dbReference type="GO" id="GO:0015666">
    <property type="term" value="F:restriction endodeoxyribonuclease activity"/>
    <property type="evidence" value="ECO:0007669"/>
    <property type="project" value="TreeGrafter"/>
</dbReference>
<evidence type="ECO:0000259" key="2">
    <source>
        <dbReference type="Pfam" id="PF04471"/>
    </source>
</evidence>
<protein>
    <submittedName>
        <fullName evidence="3">Restriction endonuclease</fullName>
    </submittedName>
</protein>
<dbReference type="eggNOG" id="COG1787">
    <property type="taxonomic scope" value="Bacteria"/>
</dbReference>
<dbReference type="InterPro" id="IPR011856">
    <property type="entry name" value="tRNA_endonuc-like_dom_sf"/>
</dbReference>
<dbReference type="eggNOG" id="COG0457">
    <property type="taxonomic scope" value="Bacteria"/>
</dbReference>
<dbReference type="Pfam" id="PF04471">
    <property type="entry name" value="Mrr_cat"/>
    <property type="match status" value="1"/>
</dbReference>
<dbReference type="PROSITE" id="PS50005">
    <property type="entry name" value="TPR"/>
    <property type="match status" value="2"/>
</dbReference>
<dbReference type="PANTHER" id="PTHR30015:SF6">
    <property type="entry name" value="SLL1429 PROTEIN"/>
    <property type="match status" value="1"/>
</dbReference>
<dbReference type="GO" id="GO:0003677">
    <property type="term" value="F:DNA binding"/>
    <property type="evidence" value="ECO:0007669"/>
    <property type="project" value="InterPro"/>
</dbReference>
<organism evidence="3">
    <name type="scientific">Geobacter sp. (strain M21)</name>
    <dbReference type="NCBI Taxonomy" id="443144"/>
    <lineage>
        <taxon>Bacteria</taxon>
        <taxon>Pseudomonadati</taxon>
        <taxon>Thermodesulfobacteriota</taxon>
        <taxon>Desulfuromonadia</taxon>
        <taxon>Geobacterales</taxon>
        <taxon>Geobacteraceae</taxon>
        <taxon>Geobacter</taxon>
    </lineage>
</organism>
<dbReference type="SUPFAM" id="SSF48452">
    <property type="entry name" value="TPR-like"/>
    <property type="match status" value="1"/>
</dbReference>
<dbReference type="PANTHER" id="PTHR30015">
    <property type="entry name" value="MRR RESTRICTION SYSTEM PROTEIN"/>
    <property type="match status" value="1"/>
</dbReference>
<sequence length="520" mass="59110">MLAQYIADGNRCMRQSDYGAAVRHLEKAVALDPRSLEALMNLSVAYRKMCEYEKSIDAIKKAITLNEEQYALYEILATTCMSTENYCEAASAFEKALQGDYDPREASVLHARLAVCYQNSGDSNSTRTALKRSLQLHRSTLHELYSYRFTDFGWPPAIQQLEQEIDTEAETKAKVLVVSFMDTVNNQVDRFNEGKPNQNLLNNFISKYQPRLFLNIHNLNMIEEHLLRKHYKLPQFFLTPGITVGSISGEPDYDMVADFLDSDFYLLAKLVSKRVDIQDVSLADHVTYKIMIDAIYSHFTRESKSEFDSYLNGISDTRHCVELLLKQGNYDLTSSAYVGLLTYYIMDMGGFDEILGLDSGHNYVKCYIALLDIIEEIQEEKSVDDFEAFLQRDSKLDYVGIHDVDLMDGNEFEIVVGMIFEKTGYKVVYTKASGDQGVDVIAEKHGRKFGIQAKCYSKAVPNSAVQEVVAGAKYYSCDRGIVVTNNYFTKSAKELADSNEVILWDREFLAQKLTELNLTI</sequence>
<evidence type="ECO:0000313" key="3">
    <source>
        <dbReference type="EMBL" id="ACT18802.1"/>
    </source>
</evidence>
<dbReference type="KEGG" id="gem:GM21_2767"/>
<proteinExistence type="predicted"/>
<dbReference type="HOGENOM" id="CLU_523515_0_0_7"/>
<dbReference type="InterPro" id="IPR011990">
    <property type="entry name" value="TPR-like_helical_dom_sf"/>
</dbReference>
<feature type="repeat" description="TPR" evidence="1">
    <location>
        <begin position="36"/>
        <end position="69"/>
    </location>
</feature>
<reference evidence="3" key="1">
    <citation type="submission" date="2009-07" db="EMBL/GenBank/DDBJ databases">
        <title>Complete sequence of Geobacter sp. M21.</title>
        <authorList>
            <consortium name="US DOE Joint Genome Institute"/>
            <person name="Lucas S."/>
            <person name="Copeland A."/>
            <person name="Lapidus A."/>
            <person name="Glavina del Rio T."/>
            <person name="Dalin E."/>
            <person name="Tice H."/>
            <person name="Bruce D."/>
            <person name="Goodwin L."/>
            <person name="Pitluck S."/>
            <person name="Saunders E."/>
            <person name="Brettin T."/>
            <person name="Detter J.C."/>
            <person name="Han C."/>
            <person name="Larimer F."/>
            <person name="Land M."/>
            <person name="Hauser L."/>
            <person name="Kyrpides N."/>
            <person name="Ovchinnikova G."/>
            <person name="Lovley D."/>
        </authorList>
    </citation>
    <scope>NUCLEOTIDE SEQUENCE [LARGE SCALE GENOMIC DNA]</scope>
    <source>
        <strain evidence="3">M21</strain>
    </source>
</reference>
<feature type="repeat" description="TPR" evidence="1">
    <location>
        <begin position="2"/>
        <end position="35"/>
    </location>
</feature>
<dbReference type="InterPro" id="IPR052906">
    <property type="entry name" value="Type_IV_Methyl-Rstrct_Enzyme"/>
</dbReference>
<dbReference type="AlphaFoldDB" id="C6E1F4"/>
<gene>
    <name evidence="3" type="ordered locus">GM21_2767</name>
</gene>
<dbReference type="Pfam" id="PF14559">
    <property type="entry name" value="TPR_19"/>
    <property type="match status" value="1"/>
</dbReference>
<feature type="domain" description="Restriction endonuclease type IV Mrr" evidence="2">
    <location>
        <begin position="406"/>
        <end position="511"/>
    </location>
</feature>
<dbReference type="InterPro" id="IPR011335">
    <property type="entry name" value="Restrct_endonuc-II-like"/>
</dbReference>
<keyword evidence="1" id="KW-0802">TPR repeat</keyword>
<keyword evidence="3" id="KW-0255">Endonuclease</keyword>
<accession>C6E1F4</accession>
<keyword evidence="3" id="KW-0540">Nuclease</keyword>
<keyword evidence="3" id="KW-0378">Hydrolase</keyword>
<dbReference type="InterPro" id="IPR007560">
    <property type="entry name" value="Restrct_endonuc_IV_Mrr"/>
</dbReference>
<dbReference type="REBASE" id="21283">
    <property type="entry name" value="GspM21MrrP"/>
</dbReference>